<comment type="caution">
    <text evidence="11">The sequence shown here is derived from an EMBL/GenBank/DDBJ whole genome shotgun (WGS) entry which is preliminary data.</text>
</comment>
<dbReference type="Gene3D" id="2.130.10.10">
    <property type="entry name" value="YVTN repeat-like/Quinoprotein amine dehydrogenase"/>
    <property type="match status" value="1"/>
</dbReference>
<keyword evidence="3 8" id="KW-0853">WD repeat</keyword>
<dbReference type="PROSITE" id="PS00678">
    <property type="entry name" value="WD_REPEATS_1"/>
    <property type="match status" value="1"/>
</dbReference>
<keyword evidence="5 7" id="KW-0539">Nucleus</keyword>
<dbReference type="FunFam" id="2.130.10.10:FF:000061">
    <property type="entry name" value="Ribosome biogenesis protein BOP1 homolog"/>
    <property type="match status" value="1"/>
</dbReference>
<dbReference type="PROSITE" id="PS50082">
    <property type="entry name" value="WD_REPEATS_2"/>
    <property type="match status" value="2"/>
</dbReference>
<feature type="domain" description="BOP1 N-terminal" evidence="10">
    <location>
        <begin position="264"/>
        <end position="523"/>
    </location>
</feature>
<evidence type="ECO:0000256" key="1">
    <source>
        <dbReference type="ARBA" id="ARBA00022517"/>
    </source>
</evidence>
<dbReference type="Pfam" id="PF00400">
    <property type="entry name" value="WD40"/>
    <property type="match status" value="4"/>
</dbReference>
<evidence type="ECO:0000256" key="6">
    <source>
        <dbReference type="ARBA" id="ARBA00055102"/>
    </source>
</evidence>
<feature type="compositionally biased region" description="Basic and acidic residues" evidence="9">
    <location>
        <begin position="213"/>
        <end position="238"/>
    </location>
</feature>
<organism evidence="11 12">
    <name type="scientific">Gryllus longicercus</name>
    <dbReference type="NCBI Taxonomy" id="2509291"/>
    <lineage>
        <taxon>Eukaryota</taxon>
        <taxon>Metazoa</taxon>
        <taxon>Ecdysozoa</taxon>
        <taxon>Arthropoda</taxon>
        <taxon>Hexapoda</taxon>
        <taxon>Insecta</taxon>
        <taxon>Pterygota</taxon>
        <taxon>Neoptera</taxon>
        <taxon>Polyneoptera</taxon>
        <taxon>Orthoptera</taxon>
        <taxon>Ensifera</taxon>
        <taxon>Gryllidea</taxon>
        <taxon>Grylloidea</taxon>
        <taxon>Gryllidae</taxon>
        <taxon>Gryllinae</taxon>
        <taxon>Gryllus</taxon>
    </lineage>
</organism>
<dbReference type="InterPro" id="IPR019775">
    <property type="entry name" value="WD40_repeat_CS"/>
</dbReference>
<keyword evidence="2 7" id="KW-0698">rRNA processing</keyword>
<dbReference type="PANTHER" id="PTHR17605">
    <property type="entry name" value="RIBOSOME BIOGENESIS PROTEIN BOP1 BLOCK OF PROLIFERATION 1 PROTEIN"/>
    <property type="match status" value="1"/>
</dbReference>
<feature type="compositionally biased region" description="Acidic residues" evidence="9">
    <location>
        <begin position="100"/>
        <end position="114"/>
    </location>
</feature>
<comment type="function">
    <text evidence="6">Component of the PeBoW complex, which is required for maturation of 28S and 5.8S ribosomal RNAs and formation of the 60S ribosome.</text>
</comment>
<keyword evidence="4" id="KW-0677">Repeat</keyword>
<dbReference type="InterPro" id="IPR015943">
    <property type="entry name" value="WD40/YVTN_repeat-like_dom_sf"/>
</dbReference>
<dbReference type="PANTHER" id="PTHR17605:SF0">
    <property type="entry name" value="RIBOSOME BIOGENESIS PROTEIN BOP1"/>
    <property type="match status" value="1"/>
</dbReference>
<dbReference type="SUPFAM" id="SSF50978">
    <property type="entry name" value="WD40 repeat-like"/>
    <property type="match status" value="1"/>
</dbReference>
<dbReference type="GO" id="GO:0000463">
    <property type="term" value="P:maturation of LSU-rRNA from tricistronic rRNA transcript (SSU-rRNA, 5.8S rRNA, LSU-rRNA)"/>
    <property type="evidence" value="ECO:0007669"/>
    <property type="project" value="UniProtKB-UniRule"/>
</dbReference>
<feature type="compositionally biased region" description="Basic and acidic residues" evidence="9">
    <location>
        <begin position="1"/>
        <end position="10"/>
    </location>
</feature>
<feature type="compositionally biased region" description="Basic and acidic residues" evidence="9">
    <location>
        <begin position="115"/>
        <end position="125"/>
    </location>
</feature>
<comment type="function">
    <text evidence="7">Required for maturation of ribosomal RNAs and formation of the large ribosomal subunit.</text>
</comment>
<evidence type="ECO:0000259" key="10">
    <source>
        <dbReference type="SMART" id="SM01035"/>
    </source>
</evidence>
<dbReference type="GO" id="GO:0005654">
    <property type="term" value="C:nucleoplasm"/>
    <property type="evidence" value="ECO:0007669"/>
    <property type="project" value="UniProtKB-SubCell"/>
</dbReference>
<feature type="region of interest" description="Disordered" evidence="9">
    <location>
        <begin position="1"/>
        <end position="253"/>
    </location>
</feature>
<feature type="repeat" description="WD" evidence="8">
    <location>
        <begin position="848"/>
        <end position="873"/>
    </location>
</feature>
<dbReference type="GO" id="GO:0030687">
    <property type="term" value="C:preribosome, large subunit precursor"/>
    <property type="evidence" value="ECO:0007669"/>
    <property type="project" value="UniProtKB-UniRule"/>
</dbReference>
<evidence type="ECO:0000256" key="8">
    <source>
        <dbReference type="PROSITE-ProRule" id="PRU00221"/>
    </source>
</evidence>
<feature type="compositionally biased region" description="Acidic residues" evidence="9">
    <location>
        <begin position="239"/>
        <end position="251"/>
    </location>
</feature>
<evidence type="ECO:0000313" key="11">
    <source>
        <dbReference type="EMBL" id="KAK7872706.1"/>
    </source>
</evidence>
<gene>
    <name evidence="11" type="ORF">R5R35_002693</name>
</gene>
<dbReference type="GO" id="GO:0000466">
    <property type="term" value="P:maturation of 5.8S rRNA from tricistronic rRNA transcript (SSU-rRNA, 5.8S rRNA, LSU-rRNA)"/>
    <property type="evidence" value="ECO:0007669"/>
    <property type="project" value="UniProtKB-UniRule"/>
</dbReference>
<dbReference type="InterPro" id="IPR001680">
    <property type="entry name" value="WD40_rpt"/>
</dbReference>
<dbReference type="SMART" id="SM01035">
    <property type="entry name" value="BOP1NT"/>
    <property type="match status" value="1"/>
</dbReference>
<keyword evidence="1 7" id="KW-0690">Ribosome biogenesis</keyword>
<comment type="similarity">
    <text evidence="7">Belongs to the WD repeat BOP1/ERB1 family.</text>
</comment>
<evidence type="ECO:0000256" key="2">
    <source>
        <dbReference type="ARBA" id="ARBA00022552"/>
    </source>
</evidence>
<dbReference type="SMART" id="SM00320">
    <property type="entry name" value="WD40"/>
    <property type="match status" value="7"/>
</dbReference>
<proteinExistence type="inferred from homology"/>
<sequence>MGVEDRDRKTSNSLKITEDGNSSEFTTKKQPSKRKLSVEKVKVPDIEDKDPDHEVNFDKDENLFGTFENENDSSDEDGDDQASNFDSGSEDEPIFGTSDGESEDLSFEDDSEDANESHSENDETKPNGVESSSKADDNKLKRFSKRFQNVTSISNKQDSGDGQFKTMDSNSKKAKSKKRKSTGGRFVKPDTESVLCGETEKEKSDESEDEQDTERGVGEVKDDDVMPNKIVLEKKKEYDEYEEDDTSDEEDIRNTVGNIPMNWYDDYPHVGYDWEGKKIIKPPKGDELDNFLKKMEDPNFWRTVKDPQTGQDVILCDADAELIQRLQNHKIPDSDFNEYGPWIEWFSSEVMKTPLRKFPDQKRSFIPSKDEARQVGRIVHAIKMGWIKPRVEKPKEPQFYMLWEGDDTAEHLRRIHNHIPAPKRNPPNHAESYNPPPEYLFDEKELKQWKNMKRTPSQRKVHFIPKKYASLREVPFYDRYVQERFMRCLDLYLCPRAIKMRLLIQPEDLVPKLPSPKDLQPFPTTLALVYKGHTNMVRCITVEPKGQYLASGSDDLTVKIWEVATGRCIRTIPAGGIVRSISWCPNTALSLLAVAADRKLLLINPEVGDSLVVKKTDALLEEAPEQDVLLPEKVKAAVQWEQVSAKGDEWKKGIRVVINHFKEIKQVTWHGRGDYFATVMPEGQSRSVVIHQVSKRRSQIPFNRAKGLVQCVLFHPIRPIFFVATQKNVRVYDLVKQEIVKKLLSNSKWISSIAIHPGGDNILVGTYDRKILWFDLDLSTKPYQTLRFHGHAVRGVAYHKRYPLFASSSDENCVIVSHGMVYNDLLQNPLIVPLKRMSYHEPVNDFSVFEVLFHPSQPWLFSSGADGTVRLYT</sequence>
<dbReference type="InterPro" id="IPR028598">
    <property type="entry name" value="BOP1/Erb1"/>
</dbReference>
<evidence type="ECO:0000256" key="5">
    <source>
        <dbReference type="ARBA" id="ARBA00023242"/>
    </source>
</evidence>
<dbReference type="HAMAP" id="MF_03027">
    <property type="entry name" value="BOP1"/>
    <property type="match status" value="1"/>
</dbReference>
<evidence type="ECO:0000256" key="3">
    <source>
        <dbReference type="ARBA" id="ARBA00022574"/>
    </source>
</evidence>
<dbReference type="Pfam" id="PF08145">
    <property type="entry name" value="BOP1NT"/>
    <property type="match status" value="1"/>
</dbReference>
<evidence type="ECO:0000256" key="7">
    <source>
        <dbReference type="HAMAP-Rule" id="MF_03027"/>
    </source>
</evidence>
<reference evidence="11 12" key="1">
    <citation type="submission" date="2024-03" db="EMBL/GenBank/DDBJ databases">
        <title>The genome assembly and annotation of the cricket Gryllus longicercus Weissman &amp; Gray.</title>
        <authorList>
            <person name="Szrajer S."/>
            <person name="Gray D."/>
            <person name="Ylla G."/>
        </authorList>
    </citation>
    <scope>NUCLEOTIDE SEQUENCE [LARGE SCALE GENOMIC DNA]</scope>
    <source>
        <strain evidence="11">DAG 2021-001</strain>
        <tissue evidence="11">Whole body minus gut</tissue>
    </source>
</reference>
<keyword evidence="12" id="KW-1185">Reference proteome</keyword>
<feature type="compositionally biased region" description="Polar residues" evidence="9">
    <location>
        <begin position="11"/>
        <end position="29"/>
    </location>
</feature>
<evidence type="ECO:0000313" key="12">
    <source>
        <dbReference type="Proteomes" id="UP001378592"/>
    </source>
</evidence>
<comment type="subcellular location">
    <subcellularLocation>
        <location evidence="7">Nucleus</location>
        <location evidence="7">Nucleolus</location>
    </subcellularLocation>
    <subcellularLocation>
        <location evidence="7">Nucleus</location>
        <location evidence="7">Nucleoplasm</location>
    </subcellularLocation>
</comment>
<dbReference type="GO" id="GO:0043021">
    <property type="term" value="F:ribonucleoprotein complex binding"/>
    <property type="evidence" value="ECO:0007669"/>
    <property type="project" value="UniProtKB-UniRule"/>
</dbReference>
<name>A0AAN9VZ85_9ORTH</name>
<feature type="compositionally biased region" description="Basic and acidic residues" evidence="9">
    <location>
        <begin position="36"/>
        <end position="62"/>
    </location>
</feature>
<dbReference type="AlphaFoldDB" id="A0AAN9VZ85"/>
<dbReference type="PROSITE" id="PS50294">
    <property type="entry name" value="WD_REPEATS_REGION"/>
    <property type="match status" value="1"/>
</dbReference>
<accession>A0AAN9VZ85</accession>
<dbReference type="Proteomes" id="UP001378592">
    <property type="component" value="Unassembled WGS sequence"/>
</dbReference>
<evidence type="ECO:0000256" key="9">
    <source>
        <dbReference type="SAM" id="MobiDB-lite"/>
    </source>
</evidence>
<feature type="compositionally biased region" description="Acidic residues" evidence="9">
    <location>
        <begin position="69"/>
        <end position="80"/>
    </location>
</feature>
<dbReference type="InterPro" id="IPR036322">
    <property type="entry name" value="WD40_repeat_dom_sf"/>
</dbReference>
<protein>
    <recommendedName>
        <fullName evidence="7">Ribosome biogenesis protein BOP1 homolog</fullName>
    </recommendedName>
</protein>
<feature type="compositionally biased region" description="Polar residues" evidence="9">
    <location>
        <begin position="146"/>
        <end position="157"/>
    </location>
</feature>
<dbReference type="GO" id="GO:0070545">
    <property type="term" value="C:PeBoW complex"/>
    <property type="evidence" value="ECO:0007669"/>
    <property type="project" value="TreeGrafter"/>
</dbReference>
<evidence type="ECO:0000256" key="4">
    <source>
        <dbReference type="ARBA" id="ARBA00022737"/>
    </source>
</evidence>
<feature type="compositionally biased region" description="Basic residues" evidence="9">
    <location>
        <begin position="172"/>
        <end position="182"/>
    </location>
</feature>
<dbReference type="EMBL" id="JAZDUA010000021">
    <property type="protein sequence ID" value="KAK7872706.1"/>
    <property type="molecule type" value="Genomic_DNA"/>
</dbReference>
<feature type="repeat" description="WD" evidence="8">
    <location>
        <begin position="530"/>
        <end position="571"/>
    </location>
</feature>
<dbReference type="InterPro" id="IPR012953">
    <property type="entry name" value="BOP1_N_dom"/>
</dbReference>